<evidence type="ECO:0000256" key="1">
    <source>
        <dbReference type="SAM" id="MobiDB-lite"/>
    </source>
</evidence>
<dbReference type="PANTHER" id="PTHR39200">
    <property type="entry name" value="HYPOTHETICAL EXPORTED PROTEIN"/>
    <property type="match status" value="1"/>
</dbReference>
<dbReference type="HOGENOM" id="CLU_072746_3_2_10"/>
<sequence>MKNTWIIGIFCLLTACNLNGQWGKKIKGNGSRQTETREVGTYDAITVSHIFTVYLVSGAEGTIRIEAEENLMEYIHTDVSGGELKIRVERGVQLQPSREFRKEGIRIWVPVESVNEVSASGASDLIGESALTAERFEINISGAADAELDIAADFLRVQLSGASELRLQGSAETLEIEGAGASDLDAYGLTARHVDARLSGSSDADVTAKESLKARVSGAGGLSYKGDPPRLESKASGAGHIRKG</sequence>
<accession>A4CNE8</accession>
<dbReference type="Pfam" id="PF10988">
    <property type="entry name" value="DUF2807"/>
    <property type="match status" value="1"/>
</dbReference>
<name>A4CNE8_ROBBH</name>
<dbReference type="AlphaFoldDB" id="A4CNE8"/>
<dbReference type="RefSeq" id="WP_015754510.1">
    <property type="nucleotide sequence ID" value="NC_013222.1"/>
</dbReference>
<keyword evidence="4" id="KW-1185">Reference proteome</keyword>
<dbReference type="PANTHER" id="PTHR39200:SF1">
    <property type="entry name" value="AUTO-TRANSPORTER ADHESIN HEAD GIN DOMAIN-CONTAINING PROTEIN-RELATED"/>
    <property type="match status" value="1"/>
</dbReference>
<dbReference type="eggNOG" id="COG3595">
    <property type="taxonomic scope" value="Bacteria"/>
</dbReference>
<dbReference type="Gene3D" id="2.160.20.120">
    <property type="match status" value="1"/>
</dbReference>
<protein>
    <submittedName>
        <fullName evidence="3">Lipoprotein, putative</fullName>
    </submittedName>
</protein>
<organism evidence="3 4">
    <name type="scientific">Robiginitalea biformata (strain ATCC BAA-864 / DSM 15991 / KCTC 12146 / HTCC2501)</name>
    <dbReference type="NCBI Taxonomy" id="313596"/>
    <lineage>
        <taxon>Bacteria</taxon>
        <taxon>Pseudomonadati</taxon>
        <taxon>Bacteroidota</taxon>
        <taxon>Flavobacteriia</taxon>
        <taxon>Flavobacteriales</taxon>
        <taxon>Flavobacteriaceae</taxon>
        <taxon>Robiginitalea</taxon>
    </lineage>
</organism>
<dbReference type="InterPro" id="IPR021255">
    <property type="entry name" value="DUF2807"/>
</dbReference>
<keyword evidence="3" id="KW-0449">Lipoprotein</keyword>
<dbReference type="Proteomes" id="UP000009049">
    <property type="component" value="Chromosome"/>
</dbReference>
<dbReference type="EMBL" id="CP001712">
    <property type="protein sequence ID" value="EAR15190.1"/>
    <property type="molecule type" value="Genomic_DNA"/>
</dbReference>
<evidence type="ECO:0000313" key="4">
    <source>
        <dbReference type="Proteomes" id="UP000009049"/>
    </source>
</evidence>
<dbReference type="STRING" id="313596.RB2501_12707"/>
<gene>
    <name evidence="3" type="ordered locus">RB2501_12707</name>
</gene>
<evidence type="ECO:0000259" key="2">
    <source>
        <dbReference type="Pfam" id="PF10988"/>
    </source>
</evidence>
<reference evidence="3 4" key="1">
    <citation type="journal article" date="2009" name="J. Bacteriol.">
        <title>Complete genome sequence of Robiginitalea biformata HTCC2501.</title>
        <authorList>
            <person name="Oh H.M."/>
            <person name="Giovannoni S.J."/>
            <person name="Lee K."/>
            <person name="Ferriera S."/>
            <person name="Johnson J."/>
            <person name="Cho J.C."/>
        </authorList>
    </citation>
    <scope>NUCLEOTIDE SEQUENCE [LARGE SCALE GENOMIC DNA]</scope>
    <source>
        <strain evidence="4">ATCC BAA-864 / HTCC2501 / KCTC 12146</strain>
    </source>
</reference>
<proteinExistence type="predicted"/>
<evidence type="ECO:0000313" key="3">
    <source>
        <dbReference type="EMBL" id="EAR15190.1"/>
    </source>
</evidence>
<dbReference type="PROSITE" id="PS51257">
    <property type="entry name" value="PROKAR_LIPOPROTEIN"/>
    <property type="match status" value="1"/>
</dbReference>
<feature type="region of interest" description="Disordered" evidence="1">
    <location>
        <begin position="218"/>
        <end position="244"/>
    </location>
</feature>
<feature type="domain" description="Putative auto-transporter adhesin head GIN" evidence="2">
    <location>
        <begin position="42"/>
        <end position="228"/>
    </location>
</feature>
<dbReference type="KEGG" id="rbi:RB2501_12707"/>